<dbReference type="InterPro" id="IPR021401">
    <property type="entry name" value="DUF3040"/>
</dbReference>
<dbReference type="EMBL" id="AP011540">
    <property type="protein sequence ID" value="BAI65194.1"/>
    <property type="molecule type" value="Genomic_DNA"/>
</dbReference>
<dbReference type="Proteomes" id="UP000001883">
    <property type="component" value="Chromosome"/>
</dbReference>
<dbReference type="HOGENOM" id="CLU_133135_1_0_11"/>
<feature type="transmembrane region" description="Helical" evidence="2">
    <location>
        <begin position="103"/>
        <end position="121"/>
    </location>
</feature>
<organism evidence="3 4">
    <name type="scientific">Rothia mucilaginosa (strain DY-18)</name>
    <name type="common">Stomatococcus mucilaginosus</name>
    <dbReference type="NCBI Taxonomy" id="680646"/>
    <lineage>
        <taxon>Bacteria</taxon>
        <taxon>Bacillati</taxon>
        <taxon>Actinomycetota</taxon>
        <taxon>Actinomycetes</taxon>
        <taxon>Micrococcales</taxon>
        <taxon>Micrococcaceae</taxon>
        <taxon>Rothia</taxon>
    </lineage>
</organism>
<accession>D2NU68</accession>
<dbReference type="Pfam" id="PF11239">
    <property type="entry name" value="DUF3040"/>
    <property type="match status" value="1"/>
</dbReference>
<keyword evidence="4" id="KW-1185">Reference proteome</keyword>
<protein>
    <recommendedName>
        <fullName evidence="5">DUF3040 domain-containing protein</fullName>
    </recommendedName>
</protein>
<keyword evidence="2" id="KW-0472">Membrane</keyword>
<keyword evidence="2" id="KW-0812">Transmembrane</keyword>
<evidence type="ECO:0000256" key="2">
    <source>
        <dbReference type="SAM" id="Phobius"/>
    </source>
</evidence>
<keyword evidence="2" id="KW-1133">Transmembrane helix</keyword>
<feature type="region of interest" description="Disordered" evidence="1">
    <location>
        <begin position="143"/>
        <end position="169"/>
    </location>
</feature>
<dbReference type="AlphaFoldDB" id="D2NU68"/>
<evidence type="ECO:0000313" key="4">
    <source>
        <dbReference type="Proteomes" id="UP000001883"/>
    </source>
</evidence>
<dbReference type="eggNOG" id="ENOG5032Z5G">
    <property type="taxonomic scope" value="Bacteria"/>
</dbReference>
<evidence type="ECO:0000313" key="3">
    <source>
        <dbReference type="EMBL" id="BAI65194.1"/>
    </source>
</evidence>
<reference evidence="3 4" key="3">
    <citation type="journal article" date="2010" name="Sequencing">
        <title>Complete Genome Sequence of Rothia mucilaginosa DY-18: A Clinical Isolate with Dense Meshwork-Like Structures from a Persistent Apical Periodontitis Lesion.</title>
        <authorList>
            <person name="Yamane K."/>
            <person name="Nambu T."/>
            <person name="Yamanaka T."/>
            <person name="Mashimo C."/>
            <person name="Sugimori C."/>
            <person name="Leung K.-P."/>
            <person name="Fukushima H."/>
        </authorList>
    </citation>
    <scope>NUCLEOTIDE SEQUENCE [LARGE SCALE GENOMIC DNA]</scope>
    <source>
        <strain evidence="3 4">DY-18</strain>
    </source>
</reference>
<evidence type="ECO:0000256" key="1">
    <source>
        <dbReference type="SAM" id="MobiDB-lite"/>
    </source>
</evidence>
<gene>
    <name evidence="3" type="ordered locus">RMDY18_13620</name>
</gene>
<name>D2NU68_ROTMD</name>
<sequence length="169" mass="18470">MGSIRREEALTAPADALANPADTDVILSRDTSKEKTMALSEREQKVLDQLEELMSNEDPHFASSMSSTGNTAPVFSARHLALGILFVFIGLGIIIGAVASNMIWLGVFGFLFAAGGVYFATTSKKTPVDSFLGGKAEGAARVRQREQKERSSFMNRLENRWDERNNGQL</sequence>
<evidence type="ECO:0008006" key="5">
    <source>
        <dbReference type="Google" id="ProtNLM"/>
    </source>
</evidence>
<reference evidence="4" key="1">
    <citation type="submission" date="2009-07" db="EMBL/GenBank/DDBJ databases">
        <title>Complete genome sequence of Rothia mucilaginosa DJ.</title>
        <authorList>
            <person name="Yamane K."/>
            <person name="Nambu T."/>
            <person name="Mashimo C."/>
            <person name="Sugimori C."/>
            <person name="Yamanaka T."/>
            <person name="Leung K."/>
            <person name="Fukushima H."/>
        </authorList>
    </citation>
    <scope>NUCLEOTIDE SEQUENCE [LARGE SCALE GENOMIC DNA]</scope>
    <source>
        <strain evidence="4">DY-18</strain>
    </source>
</reference>
<dbReference type="KEGG" id="rmu:RMDY18_13620"/>
<feature type="transmembrane region" description="Helical" evidence="2">
    <location>
        <begin position="80"/>
        <end position="97"/>
    </location>
</feature>
<dbReference type="STRING" id="680646.RMDY18_13620"/>
<proteinExistence type="predicted"/>
<reference evidence="3 4" key="2">
    <citation type="journal article" date="2010" name="J Osaka Dent Univ">
        <title>Isolation and identification of Rothia mucilaginosa from persistent apical periodontitis lesions.</title>
        <authorList>
            <person name="Yamane K."/>
            <person name="Yoshida M."/>
            <person name="Fujihira T."/>
            <person name="Baba T."/>
            <person name="Tsuji N."/>
            <person name="Hayashi H."/>
            <person name="Sugimori C."/>
            <person name="Yamanaka T."/>
            <person name="Mashimo C."/>
            <person name="Nambu T."/>
            <person name="Kawai H."/>
            <person name="Fukushima H."/>
        </authorList>
    </citation>
    <scope>NUCLEOTIDE SEQUENCE [LARGE SCALE GENOMIC DNA]</scope>
    <source>
        <strain evidence="3 4">DY-18</strain>
    </source>
</reference>